<sequence length="143" mass="14471">MVTISSNQVFRRYGLKIYKRPPTYSIQLHSLIQSPVHYVDPTNTGCCGQGPAGQASGGQPGGGAGSGGAGSGQEGAGKGGGAAKGAGKGLDDDPKNSPSRHTKEPTFPASRCATWGCGIVVQSGYVCPNCGAENPVKPRKPSK</sequence>
<name>A0A6A6Z7W5_9PEZI</name>
<evidence type="ECO:0000313" key="2">
    <source>
        <dbReference type="EMBL" id="KAF2816793.1"/>
    </source>
</evidence>
<dbReference type="RefSeq" id="XP_033583757.1">
    <property type="nucleotide sequence ID" value="XM_033723185.1"/>
</dbReference>
<reference evidence="4" key="3">
    <citation type="submission" date="2025-04" db="UniProtKB">
        <authorList>
            <consortium name="RefSeq"/>
        </authorList>
    </citation>
    <scope>IDENTIFICATION</scope>
    <source>
        <strain evidence="4">CBS 304.34</strain>
    </source>
</reference>
<evidence type="ECO:0000313" key="3">
    <source>
        <dbReference type="Proteomes" id="UP000504636"/>
    </source>
</evidence>
<dbReference type="AlphaFoldDB" id="A0A6A6Z7W5"/>
<evidence type="ECO:0000313" key="4">
    <source>
        <dbReference type="RefSeq" id="XP_033583757.1"/>
    </source>
</evidence>
<protein>
    <submittedName>
        <fullName evidence="2 4">Uncharacterized protein</fullName>
    </submittedName>
</protein>
<proteinExistence type="predicted"/>
<evidence type="ECO:0000256" key="1">
    <source>
        <dbReference type="SAM" id="MobiDB-lite"/>
    </source>
</evidence>
<dbReference type="GeneID" id="54464078"/>
<feature type="compositionally biased region" description="Gly residues" evidence="1">
    <location>
        <begin position="47"/>
        <end position="88"/>
    </location>
</feature>
<feature type="region of interest" description="Disordered" evidence="1">
    <location>
        <begin position="47"/>
        <end position="110"/>
    </location>
</feature>
<reference evidence="4" key="2">
    <citation type="submission" date="2020-04" db="EMBL/GenBank/DDBJ databases">
        <authorList>
            <consortium name="NCBI Genome Project"/>
        </authorList>
    </citation>
    <scope>NUCLEOTIDE SEQUENCE</scope>
    <source>
        <strain evidence="4">CBS 304.34</strain>
    </source>
</reference>
<dbReference type="Proteomes" id="UP000504636">
    <property type="component" value="Unplaced"/>
</dbReference>
<gene>
    <name evidence="2 4" type="ORF">BDZ99DRAFT_492749</name>
</gene>
<dbReference type="EMBL" id="MU003692">
    <property type="protein sequence ID" value="KAF2816793.1"/>
    <property type="molecule type" value="Genomic_DNA"/>
</dbReference>
<accession>A0A6A6Z7W5</accession>
<reference evidence="2 4" key="1">
    <citation type="journal article" date="2020" name="Stud. Mycol.">
        <title>101 Dothideomycetes genomes: a test case for predicting lifestyles and emergence of pathogens.</title>
        <authorList>
            <person name="Haridas S."/>
            <person name="Albert R."/>
            <person name="Binder M."/>
            <person name="Bloem J."/>
            <person name="Labutti K."/>
            <person name="Salamov A."/>
            <person name="Andreopoulos B."/>
            <person name="Baker S."/>
            <person name="Barry K."/>
            <person name="Bills G."/>
            <person name="Bluhm B."/>
            <person name="Cannon C."/>
            <person name="Castanera R."/>
            <person name="Culley D."/>
            <person name="Daum C."/>
            <person name="Ezra D."/>
            <person name="Gonzalez J."/>
            <person name="Henrissat B."/>
            <person name="Kuo A."/>
            <person name="Liang C."/>
            <person name="Lipzen A."/>
            <person name="Lutzoni F."/>
            <person name="Magnuson J."/>
            <person name="Mondo S."/>
            <person name="Nolan M."/>
            <person name="Ohm R."/>
            <person name="Pangilinan J."/>
            <person name="Park H.-J."/>
            <person name="Ramirez L."/>
            <person name="Alfaro M."/>
            <person name="Sun H."/>
            <person name="Tritt A."/>
            <person name="Yoshinaga Y."/>
            <person name="Zwiers L.-H."/>
            <person name="Turgeon B."/>
            <person name="Goodwin S."/>
            <person name="Spatafora J."/>
            <person name="Crous P."/>
            <person name="Grigoriev I."/>
        </authorList>
    </citation>
    <scope>NUCLEOTIDE SEQUENCE</scope>
    <source>
        <strain evidence="2 4">CBS 304.34</strain>
    </source>
</reference>
<organism evidence="2">
    <name type="scientific">Mytilinidion resinicola</name>
    <dbReference type="NCBI Taxonomy" id="574789"/>
    <lineage>
        <taxon>Eukaryota</taxon>
        <taxon>Fungi</taxon>
        <taxon>Dikarya</taxon>
        <taxon>Ascomycota</taxon>
        <taxon>Pezizomycotina</taxon>
        <taxon>Dothideomycetes</taxon>
        <taxon>Pleosporomycetidae</taxon>
        <taxon>Mytilinidiales</taxon>
        <taxon>Mytilinidiaceae</taxon>
        <taxon>Mytilinidion</taxon>
    </lineage>
</organism>
<keyword evidence="3" id="KW-1185">Reference proteome</keyword>